<dbReference type="Pfam" id="PF01987">
    <property type="entry name" value="AIM24"/>
    <property type="match status" value="1"/>
</dbReference>
<dbReference type="Gene3D" id="3.60.160.10">
    <property type="entry name" value="Mitochondrial biogenesis AIM24"/>
    <property type="match status" value="1"/>
</dbReference>
<dbReference type="PANTHER" id="PTHR43657:SF1">
    <property type="entry name" value="ALTERED INHERITANCE OF MITOCHONDRIA PROTEIN 24, MITOCHONDRIAL"/>
    <property type="match status" value="1"/>
</dbReference>
<comment type="caution">
    <text evidence="1">The sequence shown here is derived from an EMBL/GenBank/DDBJ whole genome shotgun (WGS) entry which is preliminary data.</text>
</comment>
<evidence type="ECO:0000313" key="1">
    <source>
        <dbReference type="EMBL" id="MEP0863185.1"/>
    </source>
</evidence>
<dbReference type="RefSeq" id="WP_190427873.1">
    <property type="nucleotide sequence ID" value="NZ_JAMPKK010000002.1"/>
</dbReference>
<evidence type="ECO:0000313" key="2">
    <source>
        <dbReference type="Proteomes" id="UP001442494"/>
    </source>
</evidence>
<dbReference type="InterPro" id="IPR016031">
    <property type="entry name" value="Trp_RNA-bd_attenuator-like_dom"/>
</dbReference>
<dbReference type="InterPro" id="IPR002838">
    <property type="entry name" value="AIM24"/>
</dbReference>
<dbReference type="Proteomes" id="UP001442494">
    <property type="component" value="Unassembled WGS sequence"/>
</dbReference>
<organism evidence="1 2">
    <name type="scientific">Funiculus sociatus GB2-A5</name>
    <dbReference type="NCBI Taxonomy" id="2933946"/>
    <lineage>
        <taxon>Bacteria</taxon>
        <taxon>Bacillati</taxon>
        <taxon>Cyanobacteriota</taxon>
        <taxon>Cyanophyceae</taxon>
        <taxon>Coleofasciculales</taxon>
        <taxon>Coleofasciculaceae</taxon>
        <taxon>Funiculus</taxon>
    </lineage>
</organism>
<proteinExistence type="predicted"/>
<sequence length="221" mass="23603">MKYEIRYKPAFASVFVTLNPGDSLTAEAGAMTSMDAQLSIKTEFSGGFISGLLKKFFGGESLFVNVFTNNSQQPLQLVLTQSTIGDIVCIDLRGGREICFQPGAYIAHTPGVNMGVQWAGFKSWVSGEGLFKLKLNGQGQVFFGAYGGITQKRISGEFVVDSGHLVAYDPGIKMNIGLAGGLLGSVTSGEGLVNRLTGQGEIYLQSRSVGGLVRYLSPKLR</sequence>
<dbReference type="NCBIfam" id="TIGR00266">
    <property type="entry name" value="TIGR00266 family protein"/>
    <property type="match status" value="1"/>
</dbReference>
<accession>A0ABV0JID1</accession>
<gene>
    <name evidence="1" type="ORF">NDI37_01725</name>
</gene>
<keyword evidence="2" id="KW-1185">Reference proteome</keyword>
<reference evidence="1 2" key="1">
    <citation type="submission" date="2022-04" db="EMBL/GenBank/DDBJ databases">
        <title>Positive selection, recombination, and allopatry shape intraspecific diversity of widespread and dominant cyanobacteria.</title>
        <authorList>
            <person name="Wei J."/>
            <person name="Shu W."/>
            <person name="Hu C."/>
        </authorList>
    </citation>
    <scope>NUCLEOTIDE SEQUENCE [LARGE SCALE GENOMIC DNA]</scope>
    <source>
        <strain evidence="1 2">GB2-A5</strain>
    </source>
</reference>
<dbReference type="EMBL" id="JAMPKK010000002">
    <property type="protein sequence ID" value="MEP0863185.1"/>
    <property type="molecule type" value="Genomic_DNA"/>
</dbReference>
<protein>
    <submittedName>
        <fullName evidence="1">TIGR00266 family protein</fullName>
    </submittedName>
</protein>
<dbReference type="PANTHER" id="PTHR43657">
    <property type="entry name" value="TRYPTOPHAN RNA-BINDING ATTENUATOR PROTEIN-LIKE PROTEIN"/>
    <property type="match status" value="1"/>
</dbReference>
<dbReference type="InterPro" id="IPR036983">
    <property type="entry name" value="AIM24_sf"/>
</dbReference>
<name>A0ABV0JID1_9CYAN</name>
<dbReference type="SUPFAM" id="SSF51219">
    <property type="entry name" value="TRAP-like"/>
    <property type="match status" value="1"/>
</dbReference>